<keyword evidence="7" id="KW-1185">Reference proteome</keyword>
<dbReference type="Pfam" id="PF04967">
    <property type="entry name" value="HTH_10"/>
    <property type="match status" value="1"/>
</dbReference>
<dbReference type="Proteomes" id="UP000250088">
    <property type="component" value="Chromosome"/>
</dbReference>
<feature type="domain" description="Bacterioopsin transcriptional activator GAF and HTH associated" evidence="5">
    <location>
        <begin position="173"/>
        <end position="317"/>
    </location>
</feature>
<proteinExistence type="predicted"/>
<feature type="domain" description="GAF" evidence="4">
    <location>
        <begin position="20"/>
        <end position="160"/>
    </location>
</feature>
<keyword evidence="1" id="KW-0805">Transcription regulation</keyword>
<evidence type="ECO:0000259" key="5">
    <source>
        <dbReference type="Pfam" id="PF15915"/>
    </source>
</evidence>
<dbReference type="Pfam" id="PF15915">
    <property type="entry name" value="BAT"/>
    <property type="match status" value="1"/>
</dbReference>
<evidence type="ECO:0000256" key="1">
    <source>
        <dbReference type="ARBA" id="ARBA00023015"/>
    </source>
</evidence>
<dbReference type="KEGG" id="naj:B1756_09030"/>
<reference evidence="7" key="1">
    <citation type="submission" date="2017-02" db="EMBL/GenBank/DDBJ databases">
        <title>Natronthermophilus aegyptiacus gen. nov.,sp. nov., an aerobic, extremely halophilic alkalithermophilic archaeon isolated from the athalassohaline Wadi An Natrun, Egypt.</title>
        <authorList>
            <person name="Zhao B."/>
        </authorList>
    </citation>
    <scope>NUCLEOTIDE SEQUENCE [LARGE SCALE GENOMIC DNA]</scope>
    <source>
        <strain evidence="7">JW/NM-HA 15</strain>
    </source>
</reference>
<dbReference type="Pfam" id="PF13185">
    <property type="entry name" value="GAF_2"/>
    <property type="match status" value="1"/>
</dbReference>
<organism evidence="6 7">
    <name type="scientific">Natrarchaeobaculum aegyptiacum</name>
    <dbReference type="NCBI Taxonomy" id="745377"/>
    <lineage>
        <taxon>Archaea</taxon>
        <taxon>Methanobacteriati</taxon>
        <taxon>Methanobacteriota</taxon>
        <taxon>Stenosarchaea group</taxon>
        <taxon>Halobacteria</taxon>
        <taxon>Halobacteriales</taxon>
        <taxon>Natrialbaceae</taxon>
        <taxon>Natrarchaeobaculum</taxon>
    </lineage>
</organism>
<name>A0A2Z2HS06_9EURY</name>
<dbReference type="InterPro" id="IPR007050">
    <property type="entry name" value="HTH_bacterioopsin"/>
</dbReference>
<dbReference type="EMBL" id="CP019893">
    <property type="protein sequence ID" value="ARS89862.1"/>
    <property type="molecule type" value="Genomic_DNA"/>
</dbReference>
<evidence type="ECO:0000313" key="6">
    <source>
        <dbReference type="EMBL" id="ARS89862.1"/>
    </source>
</evidence>
<evidence type="ECO:0000313" key="7">
    <source>
        <dbReference type="Proteomes" id="UP000250088"/>
    </source>
</evidence>
<dbReference type="AlphaFoldDB" id="A0A2Z2HS06"/>
<gene>
    <name evidence="6" type="ORF">B1756_09030</name>
</gene>
<dbReference type="PANTHER" id="PTHR34236">
    <property type="entry name" value="DIMETHYL SULFOXIDE REDUCTASE TRANSCRIPTIONAL ACTIVATOR"/>
    <property type="match status" value="1"/>
</dbReference>
<evidence type="ECO:0000256" key="2">
    <source>
        <dbReference type="ARBA" id="ARBA00023163"/>
    </source>
</evidence>
<evidence type="ECO:0000259" key="3">
    <source>
        <dbReference type="Pfam" id="PF04967"/>
    </source>
</evidence>
<accession>A0A2Z2HS06</accession>
<dbReference type="Gene3D" id="3.30.450.40">
    <property type="match status" value="1"/>
</dbReference>
<dbReference type="SUPFAM" id="SSF55781">
    <property type="entry name" value="GAF domain-like"/>
    <property type="match status" value="1"/>
</dbReference>
<keyword evidence="2" id="KW-0804">Transcription</keyword>
<evidence type="ECO:0000259" key="4">
    <source>
        <dbReference type="Pfam" id="PF13185"/>
    </source>
</evidence>
<dbReference type="PANTHER" id="PTHR34236:SF1">
    <property type="entry name" value="DIMETHYL SULFOXIDE REDUCTASE TRANSCRIPTIONAL ACTIVATOR"/>
    <property type="match status" value="1"/>
</dbReference>
<dbReference type="InterPro" id="IPR003018">
    <property type="entry name" value="GAF"/>
</dbReference>
<feature type="domain" description="HTH bat-type" evidence="3">
    <location>
        <begin position="332"/>
        <end position="383"/>
    </location>
</feature>
<dbReference type="InterPro" id="IPR031803">
    <property type="entry name" value="BAT_GAF/HTH-assoc"/>
</dbReference>
<protein>
    <recommendedName>
        <fullName evidence="8">GAF domain-containing protein</fullName>
    </recommendedName>
</protein>
<dbReference type="OrthoDB" id="27447at2157"/>
<evidence type="ECO:0008006" key="8">
    <source>
        <dbReference type="Google" id="ProtNLM"/>
    </source>
</evidence>
<dbReference type="InterPro" id="IPR029016">
    <property type="entry name" value="GAF-like_dom_sf"/>
</dbReference>
<sequence>MSDLNETIRSLYTALIDADSRAEIHRSVCQALTTIDRVDAAWIGTVDHDRNVVEPAAQAHLPPEFLDDQSFSLADDRPAPEAQVADERTVVDVDRIPVGVHEEPWRNTALIHGFRSVVAVPIRHEELFYGTLTVYSTETDALDERTTRLLEEFGTLVGFVTNAVERRDAFGDDQMVDLTVDVEPGEEDVCVALASRLETTVEVGNVTRRNRNSHVLHCSIDDVDPGTVTDVVAEIPGLESIRPLSESASTAYELVVVDQCVASRAVPISALLRSIRVTPTNCQIVFSVPEYRDYQRFLEQVRDVFSAATLVAKRQASEAGSVPVPELLEASLSEKQDEALRTAYHSGYFDDDRKRTGAEIATSLGIAQPTFSKRLRSAQRDLLAAILESDSL</sequence>